<evidence type="ECO:0000259" key="1">
    <source>
        <dbReference type="Pfam" id="PF26479"/>
    </source>
</evidence>
<proteinExistence type="predicted"/>
<dbReference type="KEGG" id="srub:C2R22_17600"/>
<evidence type="ECO:0000313" key="2">
    <source>
        <dbReference type="EMBL" id="AUV83232.1"/>
    </source>
</evidence>
<sequence>MTRRRPTRVSDGGTDIDADDRSLDELVAALASTLRETEELPVAPAASVWLGEAHAVAEDLAGGDVDERVIHERVGHVHRLLTSAGDLDNDAAAGHVDDAVALATLILDRTDDEAGP</sequence>
<accession>A0A2I8VMS4</accession>
<protein>
    <recommendedName>
        <fullName evidence="1">DUF8152 domain-containing protein</fullName>
    </recommendedName>
</protein>
<dbReference type="Pfam" id="PF26479">
    <property type="entry name" value="DUF8152"/>
    <property type="match status" value="1"/>
</dbReference>
<organism evidence="2 3">
    <name type="scientific">Salinigranum rubrum</name>
    <dbReference type="NCBI Taxonomy" id="755307"/>
    <lineage>
        <taxon>Archaea</taxon>
        <taxon>Methanobacteriati</taxon>
        <taxon>Methanobacteriota</taxon>
        <taxon>Stenosarchaea group</taxon>
        <taxon>Halobacteria</taxon>
        <taxon>Halobacteriales</taxon>
        <taxon>Haloferacaceae</taxon>
        <taxon>Salinigranum</taxon>
    </lineage>
</organism>
<dbReference type="InterPro" id="IPR058465">
    <property type="entry name" value="DUF8152"/>
</dbReference>
<dbReference type="RefSeq" id="WP_103426921.1">
    <property type="nucleotide sequence ID" value="NZ_CP026309.1"/>
</dbReference>
<dbReference type="GeneID" id="35593946"/>
<dbReference type="OrthoDB" id="204708at2157"/>
<keyword evidence="3" id="KW-1185">Reference proteome</keyword>
<reference evidence="2 3" key="1">
    <citation type="submission" date="2018-01" db="EMBL/GenBank/DDBJ databases">
        <title>Complete genome sequence of Salinigranum rubrum GX10T, an extremely halophilic archaeon isolated from a marine solar saltern.</title>
        <authorList>
            <person name="Han S."/>
        </authorList>
    </citation>
    <scope>NUCLEOTIDE SEQUENCE [LARGE SCALE GENOMIC DNA]</scope>
    <source>
        <strain evidence="2 3">GX10</strain>
    </source>
</reference>
<dbReference type="AlphaFoldDB" id="A0A2I8VMS4"/>
<gene>
    <name evidence="2" type="ORF">C2R22_17600</name>
</gene>
<name>A0A2I8VMS4_9EURY</name>
<dbReference type="Proteomes" id="UP000236584">
    <property type="component" value="Chromosome"/>
</dbReference>
<evidence type="ECO:0000313" key="3">
    <source>
        <dbReference type="Proteomes" id="UP000236584"/>
    </source>
</evidence>
<dbReference type="EMBL" id="CP026309">
    <property type="protein sequence ID" value="AUV83232.1"/>
    <property type="molecule type" value="Genomic_DNA"/>
</dbReference>
<feature type="domain" description="DUF8152" evidence="1">
    <location>
        <begin position="27"/>
        <end position="112"/>
    </location>
</feature>